<comment type="caution">
    <text evidence="6">The sequence shown here is derived from an EMBL/GenBank/DDBJ whole genome shotgun (WGS) entry which is preliminary data.</text>
</comment>
<name>A0A7J3ZKM1_9CREN</name>
<evidence type="ECO:0000256" key="4">
    <source>
        <dbReference type="ARBA" id="ARBA00035204"/>
    </source>
</evidence>
<dbReference type="AlphaFoldDB" id="A0A7J3ZKM1"/>
<dbReference type="GO" id="GO:0006412">
    <property type="term" value="P:translation"/>
    <property type="evidence" value="ECO:0007669"/>
    <property type="project" value="UniProtKB-UniRule"/>
</dbReference>
<dbReference type="InterPro" id="IPR001854">
    <property type="entry name" value="Ribosomal_uL29"/>
</dbReference>
<comment type="similarity">
    <text evidence="1 5">Belongs to the universal ribosomal protein uL29 family.</text>
</comment>
<keyword evidence="2 5" id="KW-0689">Ribosomal protein</keyword>
<keyword evidence="3 5" id="KW-0687">Ribonucleoprotein</keyword>
<dbReference type="InterPro" id="IPR036049">
    <property type="entry name" value="Ribosomal_uL29_sf"/>
</dbReference>
<evidence type="ECO:0000256" key="2">
    <source>
        <dbReference type="ARBA" id="ARBA00022980"/>
    </source>
</evidence>
<proteinExistence type="inferred from homology"/>
<dbReference type="Gene3D" id="1.10.287.310">
    <property type="match status" value="1"/>
</dbReference>
<accession>A0A7J3ZKM1</accession>
<evidence type="ECO:0000256" key="3">
    <source>
        <dbReference type="ARBA" id="ARBA00023274"/>
    </source>
</evidence>
<dbReference type="SUPFAM" id="SSF46561">
    <property type="entry name" value="Ribosomal protein L29 (L29p)"/>
    <property type="match status" value="1"/>
</dbReference>
<dbReference type="PANTHER" id="PTHR10916">
    <property type="entry name" value="60S RIBOSOMAL PROTEIN L35/50S RIBOSOMAL PROTEIN L29"/>
    <property type="match status" value="1"/>
</dbReference>
<protein>
    <recommendedName>
        <fullName evidence="4 5">Large ribosomal subunit protein uL29</fullName>
    </recommendedName>
</protein>
<sequence>MSLKPDEIRKMGHEERVERLRELRQELMKARMQAQLGTLNNPGRIKAMRKTIARISTIEREEQLKREREKRKVASR</sequence>
<evidence type="ECO:0000256" key="5">
    <source>
        <dbReference type="HAMAP-Rule" id="MF_00374"/>
    </source>
</evidence>
<dbReference type="FunFam" id="1.10.287.310:FF:000001">
    <property type="entry name" value="50S ribosomal protein L29"/>
    <property type="match status" value="1"/>
</dbReference>
<dbReference type="PANTHER" id="PTHR10916:SF0">
    <property type="entry name" value="LARGE RIBOSOMAL SUBUNIT PROTEIN UL29C"/>
    <property type="match status" value="1"/>
</dbReference>
<organism evidence="6">
    <name type="scientific">Fervidicoccus fontis</name>
    <dbReference type="NCBI Taxonomy" id="683846"/>
    <lineage>
        <taxon>Archaea</taxon>
        <taxon>Thermoproteota</taxon>
        <taxon>Thermoprotei</taxon>
        <taxon>Fervidicoccales</taxon>
        <taxon>Fervidicoccaceae</taxon>
        <taxon>Fervidicoccus</taxon>
    </lineage>
</organism>
<dbReference type="GO" id="GO:0003735">
    <property type="term" value="F:structural constituent of ribosome"/>
    <property type="evidence" value="ECO:0007669"/>
    <property type="project" value="InterPro"/>
</dbReference>
<evidence type="ECO:0000313" key="6">
    <source>
        <dbReference type="EMBL" id="HHQ80599.1"/>
    </source>
</evidence>
<dbReference type="HAMAP" id="MF_00374">
    <property type="entry name" value="Ribosomal_uL29"/>
    <property type="match status" value="1"/>
</dbReference>
<dbReference type="EMBL" id="DRZC01000056">
    <property type="protein sequence ID" value="HHQ80599.1"/>
    <property type="molecule type" value="Genomic_DNA"/>
</dbReference>
<dbReference type="Pfam" id="PF00831">
    <property type="entry name" value="Ribosomal_L29"/>
    <property type="match status" value="1"/>
</dbReference>
<dbReference type="GO" id="GO:0022625">
    <property type="term" value="C:cytosolic large ribosomal subunit"/>
    <property type="evidence" value="ECO:0007669"/>
    <property type="project" value="TreeGrafter"/>
</dbReference>
<dbReference type="NCBIfam" id="TIGR00012">
    <property type="entry name" value="L29"/>
    <property type="match status" value="1"/>
</dbReference>
<dbReference type="CDD" id="cd00427">
    <property type="entry name" value="Ribosomal_L29_HIP"/>
    <property type="match status" value="1"/>
</dbReference>
<reference evidence="6" key="1">
    <citation type="journal article" date="2020" name="mSystems">
        <title>Genome- and Community-Level Interaction Insights into Carbon Utilization and Element Cycling Functions of Hydrothermarchaeota in Hydrothermal Sediment.</title>
        <authorList>
            <person name="Zhou Z."/>
            <person name="Liu Y."/>
            <person name="Xu W."/>
            <person name="Pan J."/>
            <person name="Luo Z.H."/>
            <person name="Li M."/>
        </authorList>
    </citation>
    <scope>NUCLEOTIDE SEQUENCE [LARGE SCALE GENOMIC DNA]</scope>
    <source>
        <strain evidence="6">SpSt-1116</strain>
    </source>
</reference>
<evidence type="ECO:0000256" key="1">
    <source>
        <dbReference type="ARBA" id="ARBA00009254"/>
    </source>
</evidence>
<gene>
    <name evidence="6" type="primary">rpmC</name>
    <name evidence="5" type="synonym">rpl29</name>
    <name evidence="6" type="ORF">ENM78_04000</name>
</gene>
<dbReference type="InterPro" id="IPR050063">
    <property type="entry name" value="Ribosomal_protein_uL29"/>
</dbReference>